<sequence>MTAAEIKLTPQAIKEFKNEKNGDVTFEINFSMARDTQRFDLIFALPNDVAKCEVHVAYDTCSVELLELASDTFCFLSGVIKVYYRIYVPPNGGFGRGVVVQAS</sequence>
<accession>A0A914WZ67</accession>
<name>A0A914WZ67_9BILA</name>
<evidence type="ECO:0000313" key="2">
    <source>
        <dbReference type="WBParaSite" id="PSAMB.scaffold5832size10791.g27403.t1"/>
    </source>
</evidence>
<dbReference type="WBParaSite" id="PSAMB.scaffold5832size10791.g27403.t1">
    <property type="protein sequence ID" value="PSAMB.scaffold5832size10791.g27403.t1"/>
    <property type="gene ID" value="PSAMB.scaffold5832size10791.g27403"/>
</dbReference>
<organism evidence="1 2">
    <name type="scientific">Plectus sambesii</name>
    <dbReference type="NCBI Taxonomy" id="2011161"/>
    <lineage>
        <taxon>Eukaryota</taxon>
        <taxon>Metazoa</taxon>
        <taxon>Ecdysozoa</taxon>
        <taxon>Nematoda</taxon>
        <taxon>Chromadorea</taxon>
        <taxon>Plectida</taxon>
        <taxon>Plectina</taxon>
        <taxon>Plectoidea</taxon>
        <taxon>Plectidae</taxon>
        <taxon>Plectus</taxon>
    </lineage>
</organism>
<protein>
    <submittedName>
        <fullName evidence="2">Uncharacterized protein</fullName>
    </submittedName>
</protein>
<dbReference type="AlphaFoldDB" id="A0A914WZ67"/>
<proteinExistence type="predicted"/>
<reference evidence="2" key="1">
    <citation type="submission" date="2022-11" db="UniProtKB">
        <authorList>
            <consortium name="WormBaseParasite"/>
        </authorList>
    </citation>
    <scope>IDENTIFICATION</scope>
</reference>
<dbReference type="Proteomes" id="UP000887566">
    <property type="component" value="Unplaced"/>
</dbReference>
<keyword evidence="1" id="KW-1185">Reference proteome</keyword>
<evidence type="ECO:0000313" key="1">
    <source>
        <dbReference type="Proteomes" id="UP000887566"/>
    </source>
</evidence>